<keyword evidence="1" id="KW-0472">Membrane</keyword>
<accession>A0A7W7AJX4</accession>
<keyword evidence="3" id="KW-1185">Reference proteome</keyword>
<dbReference type="Proteomes" id="UP000574769">
    <property type="component" value="Unassembled WGS sequence"/>
</dbReference>
<dbReference type="AlphaFoldDB" id="A0A7W7AJX4"/>
<keyword evidence="1" id="KW-1133">Transmembrane helix</keyword>
<proteinExistence type="predicted"/>
<dbReference type="RefSeq" id="WP_343058974.1">
    <property type="nucleotide sequence ID" value="NZ_JACHNY010000003.1"/>
</dbReference>
<dbReference type="EMBL" id="JACHNY010000003">
    <property type="protein sequence ID" value="MBB4617624.1"/>
    <property type="molecule type" value="Genomic_DNA"/>
</dbReference>
<feature type="transmembrane region" description="Helical" evidence="1">
    <location>
        <begin position="36"/>
        <end position="56"/>
    </location>
</feature>
<evidence type="ECO:0000313" key="2">
    <source>
        <dbReference type="EMBL" id="MBB4617624.1"/>
    </source>
</evidence>
<gene>
    <name evidence="2" type="ORF">GGQ96_001752</name>
</gene>
<feature type="transmembrane region" description="Helical" evidence="1">
    <location>
        <begin position="7"/>
        <end position="30"/>
    </location>
</feature>
<organism evidence="2 3">
    <name type="scientific">Sphingomonas abaci</name>
    <dbReference type="NCBI Taxonomy" id="237611"/>
    <lineage>
        <taxon>Bacteria</taxon>
        <taxon>Pseudomonadati</taxon>
        <taxon>Pseudomonadota</taxon>
        <taxon>Alphaproteobacteria</taxon>
        <taxon>Sphingomonadales</taxon>
        <taxon>Sphingomonadaceae</taxon>
        <taxon>Sphingomonas</taxon>
    </lineage>
</organism>
<comment type="caution">
    <text evidence="2">The sequence shown here is derived from an EMBL/GenBank/DDBJ whole genome shotgun (WGS) entry which is preliminary data.</text>
</comment>
<dbReference type="GO" id="GO:0016740">
    <property type="term" value="F:transferase activity"/>
    <property type="evidence" value="ECO:0007669"/>
    <property type="project" value="UniProtKB-KW"/>
</dbReference>
<keyword evidence="2" id="KW-0808">Transferase</keyword>
<reference evidence="2 3" key="1">
    <citation type="submission" date="2020-08" db="EMBL/GenBank/DDBJ databases">
        <title>Genomic Encyclopedia of Type Strains, Phase IV (KMG-IV): sequencing the most valuable type-strain genomes for metagenomic binning, comparative biology and taxonomic classification.</title>
        <authorList>
            <person name="Goeker M."/>
        </authorList>
    </citation>
    <scope>NUCLEOTIDE SEQUENCE [LARGE SCALE GENOMIC DNA]</scope>
    <source>
        <strain evidence="2 3">DSM 15867</strain>
    </source>
</reference>
<protein>
    <submittedName>
        <fullName evidence="2">1,4-dihydroxy-2-naphthoate octaprenyltransferase</fullName>
    </submittedName>
</protein>
<evidence type="ECO:0000313" key="3">
    <source>
        <dbReference type="Proteomes" id="UP000574769"/>
    </source>
</evidence>
<evidence type="ECO:0000256" key="1">
    <source>
        <dbReference type="SAM" id="Phobius"/>
    </source>
</evidence>
<keyword evidence="1" id="KW-0812">Transmembrane</keyword>
<sequence>MGRRTLIEIFFIVAGLVMAGLLTHAALWAYPLGREPILWSGIGGMVATIAMGLAPLRRAILHDRGGRDRAETRRGRGEAA</sequence>
<name>A0A7W7AJX4_9SPHN</name>